<name>A0A2P5F5Y5_TREOI</name>
<protein>
    <submittedName>
        <fullName evidence="1">Uncharacterized protein</fullName>
    </submittedName>
</protein>
<proteinExistence type="predicted"/>
<organism evidence="1 2">
    <name type="scientific">Trema orientale</name>
    <name type="common">Charcoal tree</name>
    <name type="synonym">Celtis orientalis</name>
    <dbReference type="NCBI Taxonomy" id="63057"/>
    <lineage>
        <taxon>Eukaryota</taxon>
        <taxon>Viridiplantae</taxon>
        <taxon>Streptophyta</taxon>
        <taxon>Embryophyta</taxon>
        <taxon>Tracheophyta</taxon>
        <taxon>Spermatophyta</taxon>
        <taxon>Magnoliopsida</taxon>
        <taxon>eudicotyledons</taxon>
        <taxon>Gunneridae</taxon>
        <taxon>Pentapetalae</taxon>
        <taxon>rosids</taxon>
        <taxon>fabids</taxon>
        <taxon>Rosales</taxon>
        <taxon>Cannabaceae</taxon>
        <taxon>Trema</taxon>
    </lineage>
</organism>
<comment type="caution">
    <text evidence="1">The sequence shown here is derived from an EMBL/GenBank/DDBJ whole genome shotgun (WGS) entry which is preliminary data.</text>
</comment>
<accession>A0A2P5F5Y5</accession>
<evidence type="ECO:0000313" key="1">
    <source>
        <dbReference type="EMBL" id="PON93184.1"/>
    </source>
</evidence>
<sequence length="81" mass="9373">MALWVSVVPSAEGDSELCISVNYFNNRPLDMNYYDYAEPLPWEFATVAPPLRYQIPCYPSVDGWPLPYRTLREISDRSLVI</sequence>
<keyword evidence="2" id="KW-1185">Reference proteome</keyword>
<gene>
    <name evidence="1" type="ORF">TorRG33x02_110900</name>
</gene>
<dbReference type="InParanoid" id="A0A2P5F5Y5"/>
<dbReference type="Proteomes" id="UP000237000">
    <property type="component" value="Unassembled WGS sequence"/>
</dbReference>
<reference evidence="2" key="1">
    <citation type="submission" date="2016-06" db="EMBL/GenBank/DDBJ databases">
        <title>Parallel loss of symbiosis genes in relatives of nitrogen-fixing non-legume Parasponia.</title>
        <authorList>
            <person name="Van Velzen R."/>
            <person name="Holmer R."/>
            <person name="Bu F."/>
            <person name="Rutten L."/>
            <person name="Van Zeijl A."/>
            <person name="Liu W."/>
            <person name="Santuari L."/>
            <person name="Cao Q."/>
            <person name="Sharma T."/>
            <person name="Shen D."/>
            <person name="Roswanjaya Y."/>
            <person name="Wardhani T."/>
            <person name="Kalhor M.S."/>
            <person name="Jansen J."/>
            <person name="Van den Hoogen J."/>
            <person name="Gungor B."/>
            <person name="Hartog M."/>
            <person name="Hontelez J."/>
            <person name="Verver J."/>
            <person name="Yang W.-C."/>
            <person name="Schijlen E."/>
            <person name="Repin R."/>
            <person name="Schilthuizen M."/>
            <person name="Schranz E."/>
            <person name="Heidstra R."/>
            <person name="Miyata K."/>
            <person name="Fedorova E."/>
            <person name="Kohlen W."/>
            <person name="Bisseling T."/>
            <person name="Smit S."/>
            <person name="Geurts R."/>
        </authorList>
    </citation>
    <scope>NUCLEOTIDE SEQUENCE [LARGE SCALE GENOMIC DNA]</scope>
    <source>
        <strain evidence="2">cv. RG33-2</strain>
    </source>
</reference>
<dbReference type="EMBL" id="JXTC01000060">
    <property type="protein sequence ID" value="PON93184.1"/>
    <property type="molecule type" value="Genomic_DNA"/>
</dbReference>
<dbReference type="AlphaFoldDB" id="A0A2P5F5Y5"/>
<evidence type="ECO:0000313" key="2">
    <source>
        <dbReference type="Proteomes" id="UP000237000"/>
    </source>
</evidence>